<dbReference type="Proteomes" id="UP001190700">
    <property type="component" value="Unassembled WGS sequence"/>
</dbReference>
<feature type="compositionally biased region" description="Polar residues" evidence="1">
    <location>
        <begin position="1"/>
        <end position="19"/>
    </location>
</feature>
<gene>
    <name evidence="2" type="ORF">CYMTET_50437</name>
</gene>
<keyword evidence="3" id="KW-1185">Reference proteome</keyword>
<feature type="region of interest" description="Disordered" evidence="1">
    <location>
        <begin position="264"/>
        <end position="305"/>
    </location>
</feature>
<feature type="region of interest" description="Disordered" evidence="1">
    <location>
        <begin position="1563"/>
        <end position="1595"/>
    </location>
</feature>
<name>A0AAE0BPS5_9CHLO</name>
<feature type="compositionally biased region" description="Acidic residues" evidence="1">
    <location>
        <begin position="593"/>
        <end position="619"/>
    </location>
</feature>
<feature type="region of interest" description="Disordered" evidence="1">
    <location>
        <begin position="1"/>
        <end position="21"/>
    </location>
</feature>
<accession>A0AAE0BPS5</accession>
<feature type="region of interest" description="Disordered" evidence="1">
    <location>
        <begin position="1428"/>
        <end position="1465"/>
    </location>
</feature>
<feature type="compositionally biased region" description="Polar residues" evidence="1">
    <location>
        <begin position="1514"/>
        <end position="1523"/>
    </location>
</feature>
<feature type="region of interest" description="Disordered" evidence="1">
    <location>
        <begin position="199"/>
        <end position="222"/>
    </location>
</feature>
<feature type="region of interest" description="Disordered" evidence="1">
    <location>
        <begin position="351"/>
        <end position="371"/>
    </location>
</feature>
<feature type="region of interest" description="Disordered" evidence="1">
    <location>
        <begin position="135"/>
        <end position="161"/>
    </location>
</feature>
<dbReference type="EMBL" id="LGRX02033853">
    <property type="protein sequence ID" value="KAK3239644.1"/>
    <property type="molecule type" value="Genomic_DNA"/>
</dbReference>
<evidence type="ECO:0000256" key="1">
    <source>
        <dbReference type="SAM" id="MobiDB-lite"/>
    </source>
</evidence>
<proteinExistence type="predicted"/>
<evidence type="ECO:0000313" key="3">
    <source>
        <dbReference type="Proteomes" id="UP001190700"/>
    </source>
</evidence>
<reference evidence="2 3" key="1">
    <citation type="journal article" date="2015" name="Genome Biol. Evol.">
        <title>Comparative Genomics of a Bacterivorous Green Alga Reveals Evolutionary Causalities and Consequences of Phago-Mixotrophic Mode of Nutrition.</title>
        <authorList>
            <person name="Burns J.A."/>
            <person name="Paasch A."/>
            <person name="Narechania A."/>
            <person name="Kim E."/>
        </authorList>
    </citation>
    <scope>NUCLEOTIDE SEQUENCE [LARGE SCALE GENOMIC DNA]</scope>
    <source>
        <strain evidence="2 3">PLY_AMNH</strain>
    </source>
</reference>
<feature type="compositionally biased region" description="Basic and acidic residues" evidence="1">
    <location>
        <begin position="1368"/>
        <end position="1379"/>
    </location>
</feature>
<feature type="region of interest" description="Disordered" evidence="1">
    <location>
        <begin position="447"/>
        <end position="527"/>
    </location>
</feature>
<sequence>MTPPDRTSNAPTGGSSSNAEHWYLNSLEQSRSIQAGIWRHPREPSSHHVNAIGSHRTTQAGGRAVSLPVEIRSTLNADALIEAALKQKGGTQPISLTQMSARAKFHQLPPEWHSSLPSRSRLEEANLTGAEANLTGAESTHLASRSVSTPLEDGLGGRGAPIDLSNADATIPTTAELRAASDEELEAWYRASMHWDTPLTSRASTPRNSAPPFPTHRPERSKASADLVGEVPEWRQPLGHSPSHAAAGATARLLDWIKMEEEQESAREAWEAGTPWEAGARASTRERASAGLEGSRREPWGISRQRPASSLLEPLSAAPDVSRVEEAELRAVVDRMALERALNELQEEIQEELPGHATTAAAESSEDEDGTTASFRQVLYDQHLAWSSARRALEHTDQVLDVSRQTHAKDTAVSFEVEAELEHKRRLLDERTRAAAAAKALLIDDVLDDPDLEGSGGGTPWLQPDGDRSSTATARRESSSLDEREEAERLAEAMPPTQRERRTARGVEMDVRPDGATRRWEEAEAPQWSEDGLYSRDIADSGGPKGTGASEATLLAPRMNAVEESASLVTPRGMAVHKELTAKLMVMLATPEEPELEVSGEDAEVNEETTQEEEEEEEEPKPLTLMEELDSLRDLSAATRPRGAETTLVGLTGPSSSAECTPVGSWSERFAALEGLLQSEGDASKAVIPAQQQSQVASPENLDLAAPCEGRDLMEWRRLPPASVSGVSDAATAGAGVIQLQWRDEFALSLQRLEAGMERQHEDRQKVARAAEYCRTRMRRVALTSWAWAVSLAVRLSVMRDKASIWFGGRVLRNIYDQWRRWARQAASMHAKRELAEGYIRARTLRRSLKGWNGETQYRGWREKQTALGEERYKARTLTVVLAKWCEVLRYRMWRAEQAASGAAKLRTRLLRRLLRGMREVVRYRTWREAQAALGFAKSRRIFSRAAVLQWQRCVGHKQQRRRCAERASTNMQRWWQSATVCEWRGVLAEHKQKRARWMQATTFHQGLQQELQRGAWYFWRAEIVHNKQLSAVCRKLQSRGADYVKAIVLFGWRTHVPTARALRLKEASVAVQRVSRLRRSLFSTWMTLERANRHYRLWLEQRGLVAWGEVCWRVRHRRYLVEQCEMRFTFIRLRLCLEGWWHLVQLILRRRDRFTRKQASIRIALSVGARIANQRRRWLLMETMAAWRCRLLQTSAARTPAALLSSSSMSPKKSRCNATFMAGVFVQWQQIAQQGAALNAIATGHRRTRQLARCLRAWRASTMAWRAACRRAVGALTAWRAHAHLRSQRRAALLKLLEAAACDAAEAAAMEMWGSGAGGRGHFSVISRRLGTAFGRWRRGVSGRKPLVPRRPDDSGQCVEYDGSTAGEKRLGGTHKPTSERLERLVYRPRPYLDSDSDIEQSTTLDVADDDCQAGSMVEGPIAGTPALQTRVSPASPASSSSRRLRMPSATCKVPQSVTWPPDDDADEELVIRARAAETLHASDDDSSDISSEDGSGVFELRRQDVDVQYASSEMGATTSHSKLPARDQSWEAGGYDIADTPRRGDEDSTLTNFAAAISPVTRSPSKPILPSPTDGRAVQEHTPRRKRQDIQLPPGFVSNLVKNAAVRRSHYPKAHRVPSSRLVGTT</sequence>
<evidence type="ECO:0000313" key="2">
    <source>
        <dbReference type="EMBL" id="KAK3239644.1"/>
    </source>
</evidence>
<feature type="compositionally biased region" description="Low complexity" evidence="1">
    <location>
        <begin position="1434"/>
        <end position="1451"/>
    </location>
</feature>
<feature type="compositionally biased region" description="Basic and acidic residues" evidence="1">
    <location>
        <begin position="283"/>
        <end position="299"/>
    </location>
</feature>
<feature type="region of interest" description="Disordered" evidence="1">
    <location>
        <begin position="593"/>
        <end position="622"/>
    </location>
</feature>
<comment type="caution">
    <text evidence="2">The sequence shown here is derived from an EMBL/GenBank/DDBJ whole genome shotgun (WGS) entry which is preliminary data.</text>
</comment>
<feature type="region of interest" description="Disordered" evidence="1">
    <location>
        <begin position="1346"/>
        <end position="1379"/>
    </location>
</feature>
<feature type="region of interest" description="Disordered" evidence="1">
    <location>
        <begin position="1480"/>
        <end position="1499"/>
    </location>
</feature>
<feature type="compositionally biased region" description="Polar residues" evidence="1">
    <location>
        <begin position="136"/>
        <end position="149"/>
    </location>
</feature>
<feature type="compositionally biased region" description="Basic and acidic residues" evidence="1">
    <location>
        <begin position="474"/>
        <end position="491"/>
    </location>
</feature>
<feature type="region of interest" description="Disordered" evidence="1">
    <location>
        <begin position="1514"/>
        <end position="1549"/>
    </location>
</feature>
<feature type="compositionally biased region" description="Basic and acidic residues" evidence="1">
    <location>
        <begin position="498"/>
        <end position="522"/>
    </location>
</feature>
<organism evidence="2 3">
    <name type="scientific">Cymbomonas tetramitiformis</name>
    <dbReference type="NCBI Taxonomy" id="36881"/>
    <lineage>
        <taxon>Eukaryota</taxon>
        <taxon>Viridiplantae</taxon>
        <taxon>Chlorophyta</taxon>
        <taxon>Pyramimonadophyceae</taxon>
        <taxon>Pyramimonadales</taxon>
        <taxon>Pyramimonadaceae</taxon>
        <taxon>Cymbomonas</taxon>
    </lineage>
</organism>
<protein>
    <recommendedName>
        <fullName evidence="4">Sfi1 spindle body domain-containing protein</fullName>
    </recommendedName>
</protein>
<evidence type="ECO:0008006" key="4">
    <source>
        <dbReference type="Google" id="ProtNLM"/>
    </source>
</evidence>
<feature type="compositionally biased region" description="Polar residues" evidence="1">
    <location>
        <begin position="199"/>
        <end position="208"/>
    </location>
</feature>